<evidence type="ECO:0000313" key="1">
    <source>
        <dbReference type="EMBL" id="KFD44900.1"/>
    </source>
</evidence>
<protein>
    <submittedName>
        <fullName evidence="1">Uncharacterized protein</fullName>
    </submittedName>
</protein>
<proteinExistence type="predicted"/>
<keyword evidence="3" id="KW-1185">Reference proteome</keyword>
<organism evidence="1 3">
    <name type="scientific">Trichuris suis</name>
    <name type="common">pig whipworm</name>
    <dbReference type="NCBI Taxonomy" id="68888"/>
    <lineage>
        <taxon>Eukaryota</taxon>
        <taxon>Metazoa</taxon>
        <taxon>Ecdysozoa</taxon>
        <taxon>Nematoda</taxon>
        <taxon>Enoplea</taxon>
        <taxon>Dorylaimia</taxon>
        <taxon>Trichinellida</taxon>
        <taxon>Trichuridae</taxon>
        <taxon>Trichuris</taxon>
    </lineage>
</organism>
<dbReference type="EMBL" id="KL368173">
    <property type="protein sequence ID" value="KFD59314.1"/>
    <property type="molecule type" value="Genomic_DNA"/>
</dbReference>
<name>A0A085LIV4_9BILA</name>
<evidence type="ECO:0000313" key="3">
    <source>
        <dbReference type="Proteomes" id="UP000030764"/>
    </source>
</evidence>
<reference evidence="1 3" key="1">
    <citation type="journal article" date="2014" name="Nat. Genet.">
        <title>Genome and transcriptome of the porcine whipworm Trichuris suis.</title>
        <authorList>
            <person name="Jex A.R."/>
            <person name="Nejsum P."/>
            <person name="Schwarz E.M."/>
            <person name="Hu L."/>
            <person name="Young N.D."/>
            <person name="Hall R.S."/>
            <person name="Korhonen P.K."/>
            <person name="Liao S."/>
            <person name="Thamsborg S."/>
            <person name="Xia J."/>
            <person name="Xu P."/>
            <person name="Wang S."/>
            <person name="Scheerlinck J.P."/>
            <person name="Hofmann A."/>
            <person name="Sternberg P.W."/>
            <person name="Wang J."/>
            <person name="Gasser R.B."/>
        </authorList>
    </citation>
    <scope>NUCLEOTIDE SEQUENCE [LARGE SCALE GENOMIC DNA]</scope>
    <source>
        <strain evidence="2">DCEP-RM93F</strain>
        <strain evidence="1">DCEP-RM93M</strain>
    </source>
</reference>
<dbReference type="EMBL" id="KL364175">
    <property type="protein sequence ID" value="KFD44900.1"/>
    <property type="molecule type" value="Genomic_DNA"/>
</dbReference>
<dbReference type="Proteomes" id="UP000030758">
    <property type="component" value="Unassembled WGS sequence"/>
</dbReference>
<sequence length="47" mass="5493">MQPRHRYHVSLKEGTALCKIEFVSSVLFVQKKHSELQRNEDGRIEAP</sequence>
<accession>A0A085LIV4</accession>
<dbReference type="AlphaFoldDB" id="A0A085LIV4"/>
<evidence type="ECO:0000313" key="2">
    <source>
        <dbReference type="EMBL" id="KFD59314.1"/>
    </source>
</evidence>
<dbReference type="Proteomes" id="UP000030764">
    <property type="component" value="Unassembled WGS sequence"/>
</dbReference>
<gene>
    <name evidence="1" type="ORF">M513_14223</name>
    <name evidence="2" type="ORF">M514_14223</name>
</gene>